<dbReference type="AlphaFoldDB" id="A0A118K0L1"/>
<evidence type="ECO:0000313" key="1">
    <source>
        <dbReference type="EMBL" id="KVI01578.1"/>
    </source>
</evidence>
<reference evidence="1 2" key="1">
    <citation type="journal article" date="2016" name="Sci. Rep.">
        <title>The genome sequence of the outbreeding globe artichoke constructed de novo incorporating a phase-aware low-pass sequencing strategy of F1 progeny.</title>
        <authorList>
            <person name="Scaglione D."/>
            <person name="Reyes-Chin-Wo S."/>
            <person name="Acquadro A."/>
            <person name="Froenicke L."/>
            <person name="Portis E."/>
            <person name="Beitel C."/>
            <person name="Tirone M."/>
            <person name="Mauro R."/>
            <person name="Lo Monaco A."/>
            <person name="Mauromicale G."/>
            <person name="Faccioli P."/>
            <person name="Cattivelli L."/>
            <person name="Rieseberg L."/>
            <person name="Michelmore R."/>
            <person name="Lanteri S."/>
        </authorList>
    </citation>
    <scope>NUCLEOTIDE SEQUENCE [LARGE SCALE GENOMIC DNA]</scope>
    <source>
        <strain evidence="1">2C</strain>
    </source>
</reference>
<dbReference type="Gramene" id="KVI01578">
    <property type="protein sequence ID" value="KVI01578"/>
    <property type="gene ID" value="Ccrd_020143"/>
</dbReference>
<evidence type="ECO:0000313" key="2">
    <source>
        <dbReference type="Proteomes" id="UP000243975"/>
    </source>
</evidence>
<sequence length="73" mass="8425">MSQNPPRFGMPSVSRNITILYFEVKCLEKIKNRGWEELDGDISLGDVEQKFVYLHQAFGGLIQDLLELLLNKK</sequence>
<gene>
    <name evidence="1" type="ORF">Ccrd_020143</name>
</gene>
<keyword evidence="2" id="KW-1185">Reference proteome</keyword>
<proteinExistence type="predicted"/>
<name>A0A118K0L1_CYNCS</name>
<protein>
    <submittedName>
        <fullName evidence="1">Uncharacterized protein</fullName>
    </submittedName>
</protein>
<dbReference type="Proteomes" id="UP000243975">
    <property type="component" value="Unassembled WGS sequence"/>
</dbReference>
<dbReference type="EMBL" id="LEKV01003011">
    <property type="protein sequence ID" value="KVI01578.1"/>
    <property type="molecule type" value="Genomic_DNA"/>
</dbReference>
<comment type="caution">
    <text evidence="1">The sequence shown here is derived from an EMBL/GenBank/DDBJ whole genome shotgun (WGS) entry which is preliminary data.</text>
</comment>
<accession>A0A118K0L1</accession>
<organism evidence="1 2">
    <name type="scientific">Cynara cardunculus var. scolymus</name>
    <name type="common">Globe artichoke</name>
    <name type="synonym">Cynara scolymus</name>
    <dbReference type="NCBI Taxonomy" id="59895"/>
    <lineage>
        <taxon>Eukaryota</taxon>
        <taxon>Viridiplantae</taxon>
        <taxon>Streptophyta</taxon>
        <taxon>Embryophyta</taxon>
        <taxon>Tracheophyta</taxon>
        <taxon>Spermatophyta</taxon>
        <taxon>Magnoliopsida</taxon>
        <taxon>eudicotyledons</taxon>
        <taxon>Gunneridae</taxon>
        <taxon>Pentapetalae</taxon>
        <taxon>asterids</taxon>
        <taxon>campanulids</taxon>
        <taxon>Asterales</taxon>
        <taxon>Asteraceae</taxon>
        <taxon>Carduoideae</taxon>
        <taxon>Cardueae</taxon>
        <taxon>Carduinae</taxon>
        <taxon>Cynara</taxon>
    </lineage>
</organism>